<accession>A0A256FSE8</accession>
<feature type="domain" description="Calcineurin-like phosphoesterase" evidence="3">
    <location>
        <begin position="10"/>
        <end position="225"/>
    </location>
</feature>
<proteinExistence type="inferred from homology"/>
<dbReference type="EMBL" id="NNRL01000143">
    <property type="protein sequence ID" value="OYR17636.1"/>
    <property type="molecule type" value="Genomic_DNA"/>
</dbReference>
<dbReference type="SUPFAM" id="SSF55816">
    <property type="entry name" value="5'-nucleotidase (syn. UDP-sugar hydrolase), C-terminal domain"/>
    <property type="match status" value="1"/>
</dbReference>
<protein>
    <submittedName>
        <fullName evidence="5">5'-nucleotidase, C-terminal domain protein</fullName>
    </submittedName>
</protein>
<evidence type="ECO:0000259" key="4">
    <source>
        <dbReference type="Pfam" id="PF02872"/>
    </source>
</evidence>
<comment type="caution">
    <text evidence="5">The sequence shown here is derived from an EMBL/GenBank/DDBJ whole genome shotgun (WGS) entry which is preliminary data.</text>
</comment>
<evidence type="ECO:0000313" key="5">
    <source>
        <dbReference type="EMBL" id="OYR17636.1"/>
    </source>
</evidence>
<dbReference type="RefSeq" id="WP_094538738.1">
    <property type="nucleotide sequence ID" value="NZ_JBHEER010000014.1"/>
</dbReference>
<evidence type="ECO:0000259" key="3">
    <source>
        <dbReference type="Pfam" id="PF00149"/>
    </source>
</evidence>
<sequence>MAETTRRKITLLQVNDTHGYLEPHPELVWHGANPQFPILGGYARIAGYLNGVRSESPHAVLALDNGDTFHGTYAAVSSRGEALVPLTNALAFDAMTAHWEFAWGPAHFKALAKRLDYPVLAINCFDKKSGRRPFAASRVIERCGVKIGVIGVAATIIDKTMPPHFSEGLRFTNGDKELPREIRRLRQKEQVDLIVVLSHLGLPQDIKLADLVEGIDVILSGHTHDRLERPVVTNGAIIIQSGCHGAFIGRLDLSVGDDGVHLERHELIAMDDSIKPDPAMEVLVESVMAPLRERLSISVGSIDTALHRNTTLDCTMDDLLLAALCDASGRAIAFSNGWRYGAPIPAGEVTMNDLWNIIPVNPPVSTVTMTGEEIRAMIEQNLDRTFCADPFGQMGGYVKRFCGLTIFAKIENPFGSRVVDIFVGEEKLHAQAAYHVAFVTAQGVPGRFGRDRGQMPVSAIEALQAYLAKSSPPVTTPGRLIPI</sequence>
<dbReference type="GO" id="GO:0016787">
    <property type="term" value="F:hydrolase activity"/>
    <property type="evidence" value="ECO:0007669"/>
    <property type="project" value="UniProtKB-KW"/>
</dbReference>
<dbReference type="GO" id="GO:0030288">
    <property type="term" value="C:outer membrane-bounded periplasmic space"/>
    <property type="evidence" value="ECO:0007669"/>
    <property type="project" value="TreeGrafter"/>
</dbReference>
<keyword evidence="2" id="KW-0378">Hydrolase</keyword>
<dbReference type="PRINTS" id="PR01607">
    <property type="entry name" value="APYRASEFAMLY"/>
</dbReference>
<dbReference type="AlphaFoldDB" id="A0A256FSE8"/>
<dbReference type="Pfam" id="PF00149">
    <property type="entry name" value="Metallophos"/>
    <property type="match status" value="1"/>
</dbReference>
<dbReference type="GO" id="GO:0000166">
    <property type="term" value="F:nucleotide binding"/>
    <property type="evidence" value="ECO:0007669"/>
    <property type="project" value="UniProtKB-KW"/>
</dbReference>
<dbReference type="InterPro" id="IPR008334">
    <property type="entry name" value="5'-Nucleotdase_C"/>
</dbReference>
<gene>
    <name evidence="5" type="ORF">CEV33_4866</name>
</gene>
<dbReference type="OrthoDB" id="5469761at2"/>
<dbReference type="Pfam" id="PF02872">
    <property type="entry name" value="5_nucleotid_C"/>
    <property type="match status" value="1"/>
</dbReference>
<dbReference type="PANTHER" id="PTHR11575">
    <property type="entry name" value="5'-NUCLEOTIDASE-RELATED"/>
    <property type="match status" value="1"/>
</dbReference>
<keyword evidence="1" id="KW-0732">Signal</keyword>
<dbReference type="InterPro" id="IPR004843">
    <property type="entry name" value="Calcineurin-like_PHP"/>
</dbReference>
<dbReference type="InterPro" id="IPR036907">
    <property type="entry name" value="5'-Nucleotdase_C_sf"/>
</dbReference>
<dbReference type="Gene3D" id="3.60.21.10">
    <property type="match status" value="1"/>
</dbReference>
<reference evidence="5 6" key="1">
    <citation type="submission" date="2017-07" db="EMBL/GenBank/DDBJ databases">
        <title>Phylogenetic study on the rhizospheric bacterium Ochrobactrum sp. A44.</title>
        <authorList>
            <person name="Krzyzanowska D.M."/>
            <person name="Ossowicki A."/>
            <person name="Rajewska M."/>
            <person name="Maciag T."/>
            <person name="Kaczynski Z."/>
            <person name="Czerwicka M."/>
            <person name="Jafra S."/>
        </authorList>
    </citation>
    <scope>NUCLEOTIDE SEQUENCE [LARGE SCALE GENOMIC DNA]</scope>
    <source>
        <strain evidence="5 6">OgA9a</strain>
    </source>
</reference>
<evidence type="ECO:0000256" key="1">
    <source>
        <dbReference type="ARBA" id="ARBA00022729"/>
    </source>
</evidence>
<feature type="domain" description="5'-Nucleotidase C-terminal" evidence="4">
    <location>
        <begin position="304"/>
        <end position="437"/>
    </location>
</feature>
<dbReference type="GO" id="GO:0009166">
    <property type="term" value="P:nucleotide catabolic process"/>
    <property type="evidence" value="ECO:0007669"/>
    <property type="project" value="InterPro"/>
</dbReference>
<dbReference type="SUPFAM" id="SSF56300">
    <property type="entry name" value="Metallo-dependent phosphatases"/>
    <property type="match status" value="1"/>
</dbReference>
<organism evidence="5 6">
    <name type="scientific">Brucella grignonensis</name>
    <dbReference type="NCBI Taxonomy" id="94627"/>
    <lineage>
        <taxon>Bacteria</taxon>
        <taxon>Pseudomonadati</taxon>
        <taxon>Pseudomonadota</taxon>
        <taxon>Alphaproteobacteria</taxon>
        <taxon>Hyphomicrobiales</taxon>
        <taxon>Brucellaceae</taxon>
        <taxon>Brucella/Ochrobactrum group</taxon>
        <taxon>Brucella</taxon>
    </lineage>
</organism>
<dbReference type="InterPro" id="IPR029052">
    <property type="entry name" value="Metallo-depent_PP-like"/>
</dbReference>
<dbReference type="Gene3D" id="3.90.780.10">
    <property type="entry name" value="5'-Nucleotidase, C-terminal domain"/>
    <property type="match status" value="1"/>
</dbReference>
<name>A0A256FSE8_9HYPH</name>
<keyword evidence="2" id="KW-0547">Nucleotide-binding</keyword>
<dbReference type="Proteomes" id="UP000216478">
    <property type="component" value="Unassembled WGS sequence"/>
</dbReference>
<comment type="similarity">
    <text evidence="2">Belongs to the 5'-nucleotidase family.</text>
</comment>
<evidence type="ECO:0000313" key="6">
    <source>
        <dbReference type="Proteomes" id="UP000216478"/>
    </source>
</evidence>
<dbReference type="PANTHER" id="PTHR11575:SF24">
    <property type="entry name" value="5'-NUCLEOTIDASE"/>
    <property type="match status" value="1"/>
</dbReference>
<keyword evidence="6" id="KW-1185">Reference proteome</keyword>
<dbReference type="InterPro" id="IPR006179">
    <property type="entry name" value="5_nucleotidase/apyrase"/>
</dbReference>
<evidence type="ECO:0000256" key="2">
    <source>
        <dbReference type="RuleBase" id="RU362119"/>
    </source>
</evidence>